<comment type="caution">
    <text evidence="2">The sequence shown here is derived from an EMBL/GenBank/DDBJ whole genome shotgun (WGS) entry which is preliminary data.</text>
</comment>
<sequence length="85" mass="9064">MAASASLPASASGQSSTANTSVPFPAIADNVYSPAASEDVEMSDAPAFAHDHHEARAWLQQLHGDMELLGFDEEKKRFFMARVAA</sequence>
<evidence type="ECO:0000313" key="2">
    <source>
        <dbReference type="EMBL" id="KAA8909373.1"/>
    </source>
</evidence>
<feature type="compositionally biased region" description="Low complexity" evidence="1">
    <location>
        <begin position="1"/>
        <end position="16"/>
    </location>
</feature>
<dbReference type="Proteomes" id="UP000326924">
    <property type="component" value="Unassembled WGS sequence"/>
</dbReference>
<dbReference type="AlphaFoldDB" id="A0A5J5F1D5"/>
<feature type="region of interest" description="Disordered" evidence="1">
    <location>
        <begin position="1"/>
        <end position="22"/>
    </location>
</feature>
<reference evidence="2 3" key="1">
    <citation type="submission" date="2019-09" db="EMBL/GenBank/DDBJ databases">
        <title>Draft genome of the ectomycorrhizal ascomycete Sphaerosporella brunnea.</title>
        <authorList>
            <consortium name="DOE Joint Genome Institute"/>
            <person name="Benucci G.M."/>
            <person name="Marozzi G."/>
            <person name="Antonielli L."/>
            <person name="Sanchez S."/>
            <person name="Marco P."/>
            <person name="Wang X."/>
            <person name="Falini L.B."/>
            <person name="Barry K."/>
            <person name="Haridas S."/>
            <person name="Lipzen A."/>
            <person name="Labutti K."/>
            <person name="Grigoriev I.V."/>
            <person name="Murat C."/>
            <person name="Martin F."/>
            <person name="Albertini E."/>
            <person name="Donnini D."/>
            <person name="Bonito G."/>
        </authorList>
    </citation>
    <scope>NUCLEOTIDE SEQUENCE [LARGE SCALE GENOMIC DNA]</scope>
    <source>
        <strain evidence="2 3">Sb_GMNB300</strain>
    </source>
</reference>
<keyword evidence="3" id="KW-1185">Reference proteome</keyword>
<proteinExistence type="predicted"/>
<accession>A0A5J5F1D5</accession>
<name>A0A5J5F1D5_9PEZI</name>
<organism evidence="2 3">
    <name type="scientific">Sphaerosporella brunnea</name>
    <dbReference type="NCBI Taxonomy" id="1250544"/>
    <lineage>
        <taxon>Eukaryota</taxon>
        <taxon>Fungi</taxon>
        <taxon>Dikarya</taxon>
        <taxon>Ascomycota</taxon>
        <taxon>Pezizomycotina</taxon>
        <taxon>Pezizomycetes</taxon>
        <taxon>Pezizales</taxon>
        <taxon>Pyronemataceae</taxon>
        <taxon>Sphaerosporella</taxon>
    </lineage>
</organism>
<evidence type="ECO:0000313" key="3">
    <source>
        <dbReference type="Proteomes" id="UP000326924"/>
    </source>
</evidence>
<gene>
    <name evidence="2" type="ORF">FN846DRAFT_905639</name>
</gene>
<evidence type="ECO:0000256" key="1">
    <source>
        <dbReference type="SAM" id="MobiDB-lite"/>
    </source>
</evidence>
<protein>
    <submittedName>
        <fullName evidence="2">Uncharacterized protein</fullName>
    </submittedName>
</protein>
<dbReference type="InParanoid" id="A0A5J5F1D5"/>
<dbReference type="EMBL" id="VXIS01000058">
    <property type="protein sequence ID" value="KAA8909373.1"/>
    <property type="molecule type" value="Genomic_DNA"/>
</dbReference>